<dbReference type="Gene3D" id="1.25.40.450">
    <property type="entry name" value="Nucleoporin, helical domain, N-terminal subdomain"/>
    <property type="match status" value="1"/>
</dbReference>
<evidence type="ECO:0000313" key="8">
    <source>
        <dbReference type="Proteomes" id="UP001412067"/>
    </source>
</evidence>
<evidence type="ECO:0008006" key="9">
    <source>
        <dbReference type="Google" id="ProtNLM"/>
    </source>
</evidence>
<dbReference type="InterPro" id="IPR004870">
    <property type="entry name" value="Nucleoporin_Nup155"/>
</dbReference>
<feature type="domain" description="Nucleoporin Nup133/Nup155-like N-terminal" evidence="6">
    <location>
        <begin position="54"/>
        <end position="496"/>
    </location>
</feature>
<dbReference type="PANTHER" id="PTHR10350:SF6">
    <property type="entry name" value="NUCLEAR PORE COMPLEX PROTEIN NUP155"/>
    <property type="match status" value="1"/>
</dbReference>
<dbReference type="InterPro" id="IPR042537">
    <property type="entry name" value="Nucleoporin_Nup155_C_2"/>
</dbReference>
<dbReference type="Gene3D" id="1.20.58.1780">
    <property type="match status" value="1"/>
</dbReference>
<gene>
    <name evidence="7" type="ORF">KSP40_PGU007679</name>
</gene>
<dbReference type="InterPro" id="IPR007187">
    <property type="entry name" value="Nucleoporin_Nup133/Nup155_C"/>
</dbReference>
<dbReference type="InterPro" id="IPR042533">
    <property type="entry name" value="Nucleoporin_Nup155_C_1"/>
</dbReference>
<keyword evidence="8" id="KW-1185">Reference proteome</keyword>
<accession>A0ABR2LIY3</accession>
<dbReference type="Pfam" id="PF08801">
    <property type="entry name" value="Nucleoporin_N"/>
    <property type="match status" value="1"/>
</dbReference>
<proteinExistence type="inferred from homology"/>
<dbReference type="Proteomes" id="UP001412067">
    <property type="component" value="Unassembled WGS sequence"/>
</dbReference>
<evidence type="ECO:0000256" key="1">
    <source>
        <dbReference type="ARBA" id="ARBA00004123"/>
    </source>
</evidence>
<dbReference type="Pfam" id="PF03177">
    <property type="entry name" value="Nucleoporin_C"/>
    <property type="match status" value="1"/>
</dbReference>
<reference evidence="7 8" key="1">
    <citation type="journal article" date="2022" name="Nat. Plants">
        <title>Genomes of leafy and leafless Platanthera orchids illuminate the evolution of mycoheterotrophy.</title>
        <authorList>
            <person name="Li M.H."/>
            <person name="Liu K.W."/>
            <person name="Li Z."/>
            <person name="Lu H.C."/>
            <person name="Ye Q.L."/>
            <person name="Zhang D."/>
            <person name="Wang J.Y."/>
            <person name="Li Y.F."/>
            <person name="Zhong Z.M."/>
            <person name="Liu X."/>
            <person name="Yu X."/>
            <person name="Liu D.K."/>
            <person name="Tu X.D."/>
            <person name="Liu B."/>
            <person name="Hao Y."/>
            <person name="Liao X.Y."/>
            <person name="Jiang Y.T."/>
            <person name="Sun W.H."/>
            <person name="Chen J."/>
            <person name="Chen Y.Q."/>
            <person name="Ai Y."/>
            <person name="Zhai J.W."/>
            <person name="Wu S.S."/>
            <person name="Zhou Z."/>
            <person name="Hsiao Y.Y."/>
            <person name="Wu W.L."/>
            <person name="Chen Y.Y."/>
            <person name="Lin Y.F."/>
            <person name="Hsu J.L."/>
            <person name="Li C.Y."/>
            <person name="Wang Z.W."/>
            <person name="Zhao X."/>
            <person name="Zhong W.Y."/>
            <person name="Ma X.K."/>
            <person name="Ma L."/>
            <person name="Huang J."/>
            <person name="Chen G.Z."/>
            <person name="Huang M.Z."/>
            <person name="Huang L."/>
            <person name="Peng D.H."/>
            <person name="Luo Y.B."/>
            <person name="Zou S.Q."/>
            <person name="Chen S.P."/>
            <person name="Lan S."/>
            <person name="Tsai W.C."/>
            <person name="Van de Peer Y."/>
            <person name="Liu Z.J."/>
        </authorList>
    </citation>
    <scope>NUCLEOTIDE SEQUENCE [LARGE SCALE GENOMIC DNA]</scope>
    <source>
        <strain evidence="7">Lor288</strain>
    </source>
</reference>
<name>A0ABR2LIY3_9ASPA</name>
<keyword evidence="4" id="KW-0539">Nucleus</keyword>
<sequence length="1483" mass="163954">MAREDEMIGTDVASAGLHISECIGRDVASQLDLEEALEASRYTSHPYASHPKEWPPAAEVLETRELPPVLIERYAAAGGEGTALCGIFPEIRRAWASVDNSLFLWRFDKRDGQCTEYSGVEQSICAVGLARVKHGIFIEAIQYMLLVATPLELFLIGVCCAASVDGADPYAEISLQPLPEYTVSSDGVTMTCVACMDKGQIFAAGRDGHIYEIQYTTGSSWRKPCRMVCLTTGFGTLVSRWILPNALKFGAVDPIVDMVIDNERHAIYARTEGMKLQVYDLGVGGSGPLKKIAEEKNLIDPRDSQYGGRRVGSRAIVRDAKPSIVSIAPLSTMESKFLHMVVVLSDGRRLYISTSRSTTNNASVGLTGLGNASQRPSCLKVIATRPSPPLGVGGGLTFGAMSAANRAQPEDMVLKVETGFYSAGMLVLSDSSSPAISSLLIVNRDSTIQSSLPSNFGISSRNSRALRELVSSLPVDGRMLCVTDVLPLPDAAATVHSLYSDLDGFDGLRESFEKASMRLWARGDLPFQHILPRRKIIVFSTMGLMEIVFNRPVDILRRLFQSNAPRAQIEEFFSRFGAGEAAAMCLMLAAKLIFDEDNVISNLVTERAAETFEDPGIVGMPQLESNNALSSIRAPAGGFSMGQVLPEAEPLFSGAHEGLCLCASRLLFPVWELPVMVVQREVGFDGRFEDGIVCCRLQGNAMQVLESKIRALEQFIRSRRNKRRGLYGSVAGKGDFTGSILYGIRSDVGASSQNEGRNLFAPSSRATGSVDVASNKRQRLIYTNAELAAMEVRAMECLRRLLRRSSEALFLLQTICHHHVTRLIQGLHSDVRDKLIQLTFNQLVCSEEGDQLAMQLISGLMEYYTGTDGRGTVDEVSAKLRDGCPSYFNESDYKYFLAVECLEKASMTHKADEKENLARTAFNHLSKVPESTDLRTVCKRFEDLRFYEAVVRLPLQKAQTLDPQGDAFNGKIDPDRRQNALVQREQCYEIIMNALRSLKDEVGRVSCSGSILDRASQDKYIRQIIQLSVQWPDTAFHEHLYRTLIELGLEDELLEYGGSDLVSFLQSAGRKPLQEVQAVTVVTPMATTRNPEASIPSNQTKYLDLLARYYVMKRQHFLAAHVLYRLAERHCADAVEAPTLEQRRQYLSNAVLQAKSASSISGPSTSTRNPIDDGLLDMLEAKLVVLRFQMRIKDELESIALRLESHRATVESHPNDPFPQGDLVYDANTAKIARDKAKELELNLKSITQLYNDYAVPFQLWEVCLEMLNFANYSGDADSKIVRETWVRLVDQALSRGGVAEACTVLKRVGTNLYPLDGSSIPLDTLCLHLEKAALERLSSGTEVIGDEEIARALLAACRGRSEHVLFVYDQLLSNGAIVPSQNLRLRLLRSVLLVLREWVMSVFAYRLGAVTTGDSFMLGGASLLEQTSTMQKGVCDKIVSATNRYMTEVRRLGLPQSQTEPVYHGFKELEEKLLTPSSFQPY</sequence>
<comment type="similarity">
    <text evidence="2">Belongs to the non-repetitive/WGA-negative nucleoporin family.</text>
</comment>
<comment type="caution">
    <text evidence="7">The sequence shown here is derived from an EMBL/GenBank/DDBJ whole genome shotgun (WGS) entry which is preliminary data.</text>
</comment>
<dbReference type="Gene3D" id="1.20.120.1880">
    <property type="entry name" value="Nucleoporin, helical C-terminal domain"/>
    <property type="match status" value="1"/>
</dbReference>
<comment type="subcellular location">
    <subcellularLocation>
        <location evidence="1">Nucleus</location>
    </subcellularLocation>
</comment>
<evidence type="ECO:0000256" key="2">
    <source>
        <dbReference type="ARBA" id="ARBA00007373"/>
    </source>
</evidence>
<dbReference type="Gene3D" id="1.25.40.440">
    <property type="entry name" value="Nucleoporin, helical domain, central subdomain"/>
    <property type="match status" value="1"/>
</dbReference>
<dbReference type="EMBL" id="JBBWWR010000019">
    <property type="protein sequence ID" value="KAK8942076.1"/>
    <property type="molecule type" value="Genomic_DNA"/>
</dbReference>
<keyword evidence="3" id="KW-0813">Transport</keyword>
<evidence type="ECO:0000259" key="6">
    <source>
        <dbReference type="Pfam" id="PF08801"/>
    </source>
</evidence>
<evidence type="ECO:0000259" key="5">
    <source>
        <dbReference type="Pfam" id="PF03177"/>
    </source>
</evidence>
<evidence type="ECO:0000256" key="4">
    <source>
        <dbReference type="ARBA" id="ARBA00023242"/>
    </source>
</evidence>
<organism evidence="7 8">
    <name type="scientific">Platanthera guangdongensis</name>
    <dbReference type="NCBI Taxonomy" id="2320717"/>
    <lineage>
        <taxon>Eukaryota</taxon>
        <taxon>Viridiplantae</taxon>
        <taxon>Streptophyta</taxon>
        <taxon>Embryophyta</taxon>
        <taxon>Tracheophyta</taxon>
        <taxon>Spermatophyta</taxon>
        <taxon>Magnoliopsida</taxon>
        <taxon>Liliopsida</taxon>
        <taxon>Asparagales</taxon>
        <taxon>Orchidaceae</taxon>
        <taxon>Orchidoideae</taxon>
        <taxon>Orchideae</taxon>
        <taxon>Orchidinae</taxon>
        <taxon>Platanthera</taxon>
    </lineage>
</organism>
<evidence type="ECO:0000313" key="7">
    <source>
        <dbReference type="EMBL" id="KAK8942076.1"/>
    </source>
</evidence>
<protein>
    <recommendedName>
        <fullName evidence="9">Nuclear pore complex protein NUP155</fullName>
    </recommendedName>
</protein>
<feature type="domain" description="Nucleoporin Nup133/Nup155-like C-terminal" evidence="5">
    <location>
        <begin position="653"/>
        <end position="1401"/>
    </location>
</feature>
<dbReference type="InterPro" id="IPR014908">
    <property type="entry name" value="Nucleoporin_Nup133/Nup155_N"/>
</dbReference>
<dbReference type="PANTHER" id="PTHR10350">
    <property type="entry name" value="NUCLEAR PORE COMPLEX PROTEIN NUP155"/>
    <property type="match status" value="1"/>
</dbReference>
<evidence type="ECO:0000256" key="3">
    <source>
        <dbReference type="ARBA" id="ARBA00022448"/>
    </source>
</evidence>
<dbReference type="InterPro" id="IPR042538">
    <property type="entry name" value="Nucleoporin_Nup155_C_3"/>
</dbReference>